<organism evidence="1 2">
    <name type="scientific">Chitinophaga lutea</name>
    <dbReference type="NCBI Taxonomy" id="2488634"/>
    <lineage>
        <taxon>Bacteria</taxon>
        <taxon>Pseudomonadati</taxon>
        <taxon>Bacteroidota</taxon>
        <taxon>Chitinophagia</taxon>
        <taxon>Chitinophagales</taxon>
        <taxon>Chitinophagaceae</taxon>
        <taxon>Chitinophaga</taxon>
    </lineage>
</organism>
<accession>A0A3N4Q0T3</accession>
<dbReference type="AlphaFoldDB" id="A0A3N4Q0T3"/>
<gene>
    <name evidence="1" type="ORF">EGT74_23070</name>
</gene>
<dbReference type="InterPro" id="IPR032627">
    <property type="entry name" value="DUF4876"/>
</dbReference>
<sequence>MGGLVFTTSCRKDDLTAKNSAVGLTLTNPAGLQNVKTSNIELTFKEINSGISTVIKWQGAGTVLPEGSYDISLDGDVEYKDDNGTYTGKIRGYKQGVVIKGGTVNVEIPLFLYDAAAKFVFKEIFFAGTITPQGKQYNGDKYFIIYNNSEDTLYADGLVIAEAAFLSTTKRVYTPDIMNEAFTAGSIVMIPGTGKQYPVYPGKQIVIANNAINHKEYNTNSFDLTKADFELTLLSSIDVDNPQVTDLINVNSFMTMHNRGFKSYILGRLPEGTTVESFKKDNFYTYAYTNSAGGETKANAYKFPNSWIMDAVNLSVPTVYEWILTSPAVDMGWSYCGKVDSDENRFGKSVKRKVLSTNPDGRVILKDNNNSTLDFEAEAKASLMP</sequence>
<keyword evidence="2" id="KW-1185">Reference proteome</keyword>
<dbReference type="Pfam" id="PF16215">
    <property type="entry name" value="DUF4876"/>
    <property type="match status" value="1"/>
</dbReference>
<protein>
    <submittedName>
        <fullName evidence="1">DUF4876 domain-containing protein</fullName>
    </submittedName>
</protein>
<name>A0A3N4Q0T3_9BACT</name>
<dbReference type="Proteomes" id="UP000278351">
    <property type="component" value="Unassembled WGS sequence"/>
</dbReference>
<reference evidence="1 2" key="1">
    <citation type="submission" date="2018-11" db="EMBL/GenBank/DDBJ databases">
        <title>Chitinophaga lutea sp.nov., isolate from arsenic contaminated soil.</title>
        <authorList>
            <person name="Zong Y."/>
        </authorList>
    </citation>
    <scope>NUCLEOTIDE SEQUENCE [LARGE SCALE GENOMIC DNA]</scope>
    <source>
        <strain evidence="1 2">ZY74</strain>
    </source>
</reference>
<dbReference type="EMBL" id="RPDH01000002">
    <property type="protein sequence ID" value="RPE09847.1"/>
    <property type="molecule type" value="Genomic_DNA"/>
</dbReference>
<proteinExistence type="predicted"/>
<comment type="caution">
    <text evidence="1">The sequence shown here is derived from an EMBL/GenBank/DDBJ whole genome shotgun (WGS) entry which is preliminary data.</text>
</comment>
<evidence type="ECO:0000313" key="1">
    <source>
        <dbReference type="EMBL" id="RPE09847.1"/>
    </source>
</evidence>
<evidence type="ECO:0000313" key="2">
    <source>
        <dbReference type="Proteomes" id="UP000278351"/>
    </source>
</evidence>
<dbReference type="OrthoDB" id="1409865at2"/>